<keyword evidence="1" id="KW-0812">Transmembrane</keyword>
<name>A0A2P2QIU9_RHIMU</name>
<sequence>MGWQLDGCMAVYHAFACRPNYKLANLAATFSYLHSIIMAFMSSSKFIT</sequence>
<dbReference type="AlphaFoldDB" id="A0A2P2QIU9"/>
<proteinExistence type="predicted"/>
<protein>
    <submittedName>
        <fullName evidence="2">Uncharacterized protein</fullName>
    </submittedName>
</protein>
<dbReference type="EMBL" id="GGEC01086363">
    <property type="protein sequence ID" value="MBX66847.1"/>
    <property type="molecule type" value="Transcribed_RNA"/>
</dbReference>
<keyword evidence="1" id="KW-0472">Membrane</keyword>
<evidence type="ECO:0000256" key="1">
    <source>
        <dbReference type="SAM" id="Phobius"/>
    </source>
</evidence>
<keyword evidence="1" id="KW-1133">Transmembrane helix</keyword>
<accession>A0A2P2QIU9</accession>
<reference evidence="2" key="1">
    <citation type="submission" date="2018-02" db="EMBL/GenBank/DDBJ databases">
        <title>Rhizophora mucronata_Transcriptome.</title>
        <authorList>
            <person name="Meera S.P."/>
            <person name="Sreeshan A."/>
            <person name="Augustine A."/>
        </authorList>
    </citation>
    <scope>NUCLEOTIDE SEQUENCE</scope>
    <source>
        <tissue evidence="2">Leaf</tissue>
    </source>
</reference>
<organism evidence="2">
    <name type="scientific">Rhizophora mucronata</name>
    <name type="common">Asiatic mangrove</name>
    <dbReference type="NCBI Taxonomy" id="61149"/>
    <lineage>
        <taxon>Eukaryota</taxon>
        <taxon>Viridiplantae</taxon>
        <taxon>Streptophyta</taxon>
        <taxon>Embryophyta</taxon>
        <taxon>Tracheophyta</taxon>
        <taxon>Spermatophyta</taxon>
        <taxon>Magnoliopsida</taxon>
        <taxon>eudicotyledons</taxon>
        <taxon>Gunneridae</taxon>
        <taxon>Pentapetalae</taxon>
        <taxon>rosids</taxon>
        <taxon>fabids</taxon>
        <taxon>Malpighiales</taxon>
        <taxon>Rhizophoraceae</taxon>
        <taxon>Rhizophora</taxon>
    </lineage>
</organism>
<feature type="transmembrane region" description="Helical" evidence="1">
    <location>
        <begin position="23"/>
        <end position="41"/>
    </location>
</feature>
<evidence type="ECO:0000313" key="2">
    <source>
        <dbReference type="EMBL" id="MBX66847.1"/>
    </source>
</evidence>